<name>A0AAJ0MBE8_9PEZI</name>
<organism evidence="3 4">
    <name type="scientific">Lasiosphaeria hispida</name>
    <dbReference type="NCBI Taxonomy" id="260671"/>
    <lineage>
        <taxon>Eukaryota</taxon>
        <taxon>Fungi</taxon>
        <taxon>Dikarya</taxon>
        <taxon>Ascomycota</taxon>
        <taxon>Pezizomycotina</taxon>
        <taxon>Sordariomycetes</taxon>
        <taxon>Sordariomycetidae</taxon>
        <taxon>Sordariales</taxon>
        <taxon>Lasiosphaeriaceae</taxon>
        <taxon>Lasiosphaeria</taxon>
    </lineage>
</organism>
<dbReference type="InterPro" id="IPR003615">
    <property type="entry name" value="HNH_nuc"/>
</dbReference>
<proteinExistence type="predicted"/>
<sequence>MASESKRKAPASDDSLGIEVRFIGHRGIAWEGHESPEQPHQLVEADDESQLSELPSEMFNSQTRPPTPEPQPSASNLAVPVEDTDENLKQEFIGYIRRRIRASTSSSDPDADYEEFDNNAKLARAANVTSFHRLLGVINDPTLSLAAINVERLNHIMQGWKVDKRKDAFDILFYQYIAAIETVIDIWTKQTANTDSIGRTKADRGAQADVPSWYGQCILSGTSKLVEGAHIIDVKATKKMGAEGDTTTLWIQLKNFWPIQAAQNANIRGNELRNVIPLRIDAHRFWDANAFAFRPIQHPTDPQRIFLQMVWLKNIENPDSLEIWDHQAFGSVVDFRRGSRFAGKVLYPQVEHLDVYELYTTDETRCPLPDIYFLRIRYAVQKLIAGAKAAGALKDIFGGEPPSDSGGLIRADNESKAYMPQDWDELLEAAKKQGILSSEAAERWRHCILEDAYEEAQSQARELAEFERQSKKAEGRHKQGGDGHGERG</sequence>
<dbReference type="AlphaFoldDB" id="A0AAJ0MBE8"/>
<accession>A0AAJ0MBE8</accession>
<evidence type="ECO:0000256" key="1">
    <source>
        <dbReference type="SAM" id="MobiDB-lite"/>
    </source>
</evidence>
<keyword evidence="4" id="KW-1185">Reference proteome</keyword>
<dbReference type="EMBL" id="JAUIQD010000006">
    <property type="protein sequence ID" value="KAK3347087.1"/>
    <property type="molecule type" value="Genomic_DNA"/>
</dbReference>
<dbReference type="Pfam" id="PF13391">
    <property type="entry name" value="HNH_2"/>
    <property type="match status" value="1"/>
</dbReference>
<gene>
    <name evidence="3" type="ORF">B0T25DRAFT_553604</name>
</gene>
<comment type="caution">
    <text evidence="3">The sequence shown here is derived from an EMBL/GenBank/DDBJ whole genome shotgun (WGS) entry which is preliminary data.</text>
</comment>
<evidence type="ECO:0000259" key="2">
    <source>
        <dbReference type="Pfam" id="PF13391"/>
    </source>
</evidence>
<feature type="region of interest" description="Disordered" evidence="1">
    <location>
        <begin position="29"/>
        <end position="82"/>
    </location>
</feature>
<feature type="domain" description="HNH nuclease" evidence="2">
    <location>
        <begin position="217"/>
        <end position="293"/>
    </location>
</feature>
<feature type="region of interest" description="Disordered" evidence="1">
    <location>
        <begin position="459"/>
        <end position="488"/>
    </location>
</feature>
<evidence type="ECO:0000313" key="3">
    <source>
        <dbReference type="EMBL" id="KAK3347087.1"/>
    </source>
</evidence>
<feature type="compositionally biased region" description="Basic and acidic residues" evidence="1">
    <location>
        <begin position="462"/>
        <end position="488"/>
    </location>
</feature>
<evidence type="ECO:0000313" key="4">
    <source>
        <dbReference type="Proteomes" id="UP001275084"/>
    </source>
</evidence>
<reference evidence="3" key="2">
    <citation type="submission" date="2023-06" db="EMBL/GenBank/DDBJ databases">
        <authorList>
            <consortium name="Lawrence Berkeley National Laboratory"/>
            <person name="Haridas S."/>
            <person name="Hensen N."/>
            <person name="Bonometti L."/>
            <person name="Westerberg I."/>
            <person name="Brannstrom I.O."/>
            <person name="Guillou S."/>
            <person name="Cros-Aarteil S."/>
            <person name="Calhoun S."/>
            <person name="Kuo A."/>
            <person name="Mondo S."/>
            <person name="Pangilinan J."/>
            <person name="Riley R."/>
            <person name="Labutti K."/>
            <person name="Andreopoulos B."/>
            <person name="Lipzen A."/>
            <person name="Chen C."/>
            <person name="Yanf M."/>
            <person name="Daum C."/>
            <person name="Ng V."/>
            <person name="Clum A."/>
            <person name="Steindorff A."/>
            <person name="Ohm R."/>
            <person name="Martin F."/>
            <person name="Silar P."/>
            <person name="Natvig D."/>
            <person name="Lalanne C."/>
            <person name="Gautier V."/>
            <person name="Ament-Velasquez S.L."/>
            <person name="Kruys A."/>
            <person name="Hutchinson M.I."/>
            <person name="Powell A.J."/>
            <person name="Barry K."/>
            <person name="Miller A.N."/>
            <person name="Grigoriev I.V."/>
            <person name="Debuchy R."/>
            <person name="Gladieux P."/>
            <person name="Thoren M.H."/>
            <person name="Johannesson H."/>
        </authorList>
    </citation>
    <scope>NUCLEOTIDE SEQUENCE</scope>
    <source>
        <strain evidence="3">CBS 955.72</strain>
    </source>
</reference>
<protein>
    <recommendedName>
        <fullName evidence="2">HNH nuclease domain-containing protein</fullName>
    </recommendedName>
</protein>
<reference evidence="3" key="1">
    <citation type="journal article" date="2023" name="Mol. Phylogenet. Evol.">
        <title>Genome-scale phylogeny and comparative genomics of the fungal order Sordariales.</title>
        <authorList>
            <person name="Hensen N."/>
            <person name="Bonometti L."/>
            <person name="Westerberg I."/>
            <person name="Brannstrom I.O."/>
            <person name="Guillou S."/>
            <person name="Cros-Aarteil S."/>
            <person name="Calhoun S."/>
            <person name="Haridas S."/>
            <person name="Kuo A."/>
            <person name="Mondo S."/>
            <person name="Pangilinan J."/>
            <person name="Riley R."/>
            <person name="LaButti K."/>
            <person name="Andreopoulos B."/>
            <person name="Lipzen A."/>
            <person name="Chen C."/>
            <person name="Yan M."/>
            <person name="Daum C."/>
            <person name="Ng V."/>
            <person name="Clum A."/>
            <person name="Steindorff A."/>
            <person name="Ohm R.A."/>
            <person name="Martin F."/>
            <person name="Silar P."/>
            <person name="Natvig D.O."/>
            <person name="Lalanne C."/>
            <person name="Gautier V."/>
            <person name="Ament-Velasquez S.L."/>
            <person name="Kruys A."/>
            <person name="Hutchinson M.I."/>
            <person name="Powell A.J."/>
            <person name="Barry K."/>
            <person name="Miller A.N."/>
            <person name="Grigoriev I.V."/>
            <person name="Debuchy R."/>
            <person name="Gladieux P."/>
            <person name="Hiltunen Thoren M."/>
            <person name="Johannesson H."/>
        </authorList>
    </citation>
    <scope>NUCLEOTIDE SEQUENCE</scope>
    <source>
        <strain evidence="3">CBS 955.72</strain>
    </source>
</reference>
<dbReference type="Proteomes" id="UP001275084">
    <property type="component" value="Unassembled WGS sequence"/>
</dbReference>